<feature type="signal peptide" evidence="4">
    <location>
        <begin position="1"/>
        <end position="25"/>
    </location>
</feature>
<evidence type="ECO:0000259" key="5">
    <source>
        <dbReference type="Pfam" id="PF03865"/>
    </source>
</evidence>
<evidence type="ECO:0000313" key="7">
    <source>
        <dbReference type="EMBL" id="WOB06599.1"/>
    </source>
</evidence>
<keyword evidence="4" id="KW-0732">Signal</keyword>
<name>A0ABZ0CVQ4_9BURK</name>
<feature type="chain" id="PRO_5047077799" evidence="4">
    <location>
        <begin position="26"/>
        <end position="552"/>
    </location>
</feature>
<sequence>MGQQRWVSLPCMLAALWAASGGAWAQAGAVQPGRVERDTRQPPEPVRRDSVRIDTPRFAEQVPAGAQDVRFLLGEVQLNGNTALSTQSLSPAWAPLVGKPITLADAFGIAAAISARYRAAGYILSQAIIPPQDIRTLGVAVLRIQVVEGFIGQVNVTGLPPEKLAPYLERVKSDRPLQLATLERSLLLIGELPGVSSQANLKASATPNASDLELVASQKRSEFSFSAHNRSAPSQGRLRLEASGEVRGLVGDFDRHQLRWVGSGDDRLNMLAYATDMPLGRNGLKFNLSLSASRSQPDTDVALSNIDTRSDNLSLGLSQALLRSRQANLSARATLAGYDNSSEVAGTIASEDHIRALRLGLTGDVADGWGGISLLDAEWSKGLSSLGADKQSELPVGSANPQFSKWTVYAARLQSITGNWSALLAGTAQGSSDKLPTAEQLGLGGETFLRAFDPSEVIGEKGSAAKLELRYDLGGTRVASTVYVYAESGKVQRRQVDGSYLSTSLSSTGLGVRLSGPARTRGYLEVGKPGRKDVASEGNRKARVFAGLGIDF</sequence>
<dbReference type="InterPro" id="IPR013686">
    <property type="entry name" value="Polypept-transport_assoc_ShlB"/>
</dbReference>
<evidence type="ECO:0000256" key="4">
    <source>
        <dbReference type="SAM" id="SignalP"/>
    </source>
</evidence>
<keyword evidence="3" id="KW-0998">Cell outer membrane</keyword>
<gene>
    <name evidence="7" type="ORF">RXV79_16905</name>
</gene>
<feature type="domain" description="Haemolysin activator HlyB C-terminal" evidence="5">
    <location>
        <begin position="210"/>
        <end position="514"/>
    </location>
</feature>
<feature type="domain" description="Polypeptide-transport-associated ShlB-type" evidence="6">
    <location>
        <begin position="72"/>
        <end position="149"/>
    </location>
</feature>
<dbReference type="Gene3D" id="2.40.160.50">
    <property type="entry name" value="membrane protein fhac: a member of the omp85/tpsb transporter family"/>
    <property type="match status" value="1"/>
</dbReference>
<evidence type="ECO:0000256" key="1">
    <source>
        <dbReference type="ARBA" id="ARBA00022452"/>
    </source>
</evidence>
<dbReference type="Pfam" id="PF03865">
    <property type="entry name" value="ShlB"/>
    <property type="match status" value="1"/>
</dbReference>
<organism evidence="7 8">
    <name type="scientific">Piscinibacter gummiphilus</name>
    <dbReference type="NCBI Taxonomy" id="946333"/>
    <lineage>
        <taxon>Bacteria</taxon>
        <taxon>Pseudomonadati</taxon>
        <taxon>Pseudomonadota</taxon>
        <taxon>Betaproteobacteria</taxon>
        <taxon>Burkholderiales</taxon>
        <taxon>Sphaerotilaceae</taxon>
        <taxon>Piscinibacter</taxon>
    </lineage>
</organism>
<dbReference type="InterPro" id="IPR005565">
    <property type="entry name" value="Hemolysn_activator_HlyB_C"/>
</dbReference>
<reference evidence="7 8" key="1">
    <citation type="submission" date="2023-10" db="EMBL/GenBank/DDBJ databases">
        <title>Bacteria for the degradation of biodegradable plastic PBAT(Polybutylene adipate terephthalate).</title>
        <authorList>
            <person name="Weon H.-Y."/>
            <person name="Yeon J."/>
        </authorList>
    </citation>
    <scope>NUCLEOTIDE SEQUENCE [LARGE SCALE GENOMIC DNA]</scope>
    <source>
        <strain evidence="7 8">SBD 7-3</strain>
    </source>
</reference>
<dbReference type="InterPro" id="IPR051544">
    <property type="entry name" value="TPS_OM_transporter"/>
</dbReference>
<dbReference type="PANTHER" id="PTHR34597:SF6">
    <property type="entry name" value="BLR6126 PROTEIN"/>
    <property type="match status" value="1"/>
</dbReference>
<dbReference type="Gene3D" id="3.10.20.310">
    <property type="entry name" value="membrane protein fhac"/>
    <property type="match status" value="1"/>
</dbReference>
<keyword evidence="1" id="KW-1134">Transmembrane beta strand</keyword>
<proteinExistence type="predicted"/>
<evidence type="ECO:0000256" key="2">
    <source>
        <dbReference type="ARBA" id="ARBA00022692"/>
    </source>
</evidence>
<dbReference type="Proteomes" id="UP001303946">
    <property type="component" value="Chromosome"/>
</dbReference>
<dbReference type="EMBL" id="CP136336">
    <property type="protein sequence ID" value="WOB06599.1"/>
    <property type="molecule type" value="Genomic_DNA"/>
</dbReference>
<dbReference type="Pfam" id="PF08479">
    <property type="entry name" value="POTRA_2"/>
    <property type="match status" value="1"/>
</dbReference>
<dbReference type="RefSeq" id="WP_316699117.1">
    <property type="nucleotide sequence ID" value="NZ_CP136336.1"/>
</dbReference>
<evidence type="ECO:0000259" key="6">
    <source>
        <dbReference type="Pfam" id="PF08479"/>
    </source>
</evidence>
<keyword evidence="2" id="KW-0812">Transmembrane</keyword>
<evidence type="ECO:0000256" key="3">
    <source>
        <dbReference type="ARBA" id="ARBA00023237"/>
    </source>
</evidence>
<accession>A0ABZ0CVQ4</accession>
<keyword evidence="1" id="KW-0472">Membrane</keyword>
<protein>
    <submittedName>
        <fullName evidence="7">ShlB/FhaC/HecB family hemolysin secretion/activation protein</fullName>
    </submittedName>
</protein>
<evidence type="ECO:0000313" key="8">
    <source>
        <dbReference type="Proteomes" id="UP001303946"/>
    </source>
</evidence>
<dbReference type="PANTHER" id="PTHR34597">
    <property type="entry name" value="SLR1661 PROTEIN"/>
    <property type="match status" value="1"/>
</dbReference>
<keyword evidence="8" id="KW-1185">Reference proteome</keyword>